<dbReference type="InterPro" id="IPR051327">
    <property type="entry name" value="MATE_MepA_subfamily"/>
</dbReference>
<organism evidence="11 12">
    <name type="scientific">Hydrogenoanaerobacterium saccharovorans</name>
    <dbReference type="NCBI Taxonomy" id="474960"/>
    <lineage>
        <taxon>Bacteria</taxon>
        <taxon>Bacillati</taxon>
        <taxon>Bacillota</taxon>
        <taxon>Clostridia</taxon>
        <taxon>Eubacteriales</taxon>
        <taxon>Oscillospiraceae</taxon>
        <taxon>Hydrogenoanaerobacterium</taxon>
    </lineage>
</organism>
<dbReference type="PANTHER" id="PTHR43823:SF3">
    <property type="entry name" value="MULTIDRUG EXPORT PROTEIN MEPA"/>
    <property type="match status" value="1"/>
</dbReference>
<feature type="transmembrane region" description="Helical" evidence="10">
    <location>
        <begin position="362"/>
        <end position="380"/>
    </location>
</feature>
<feature type="transmembrane region" description="Helical" evidence="10">
    <location>
        <begin position="244"/>
        <end position="264"/>
    </location>
</feature>
<feature type="transmembrane region" description="Helical" evidence="10">
    <location>
        <begin position="319"/>
        <end position="342"/>
    </location>
</feature>
<keyword evidence="8 10" id="KW-0472">Membrane</keyword>
<dbReference type="PIRSF" id="PIRSF006603">
    <property type="entry name" value="DinF"/>
    <property type="match status" value="1"/>
</dbReference>
<proteinExistence type="inferred from homology"/>
<dbReference type="EMBL" id="JACSNR010000008">
    <property type="protein sequence ID" value="MBM6923846.1"/>
    <property type="molecule type" value="Genomic_DNA"/>
</dbReference>
<keyword evidence="5" id="KW-1003">Cell membrane</keyword>
<evidence type="ECO:0000256" key="7">
    <source>
        <dbReference type="ARBA" id="ARBA00022989"/>
    </source>
</evidence>
<dbReference type="InterPro" id="IPR048279">
    <property type="entry name" value="MdtK-like"/>
</dbReference>
<comment type="subcellular location">
    <subcellularLocation>
        <location evidence="1">Cell membrane</location>
        <topology evidence="1">Multi-pass membrane protein</topology>
    </subcellularLocation>
</comment>
<evidence type="ECO:0000256" key="5">
    <source>
        <dbReference type="ARBA" id="ARBA00022475"/>
    </source>
</evidence>
<evidence type="ECO:0000313" key="12">
    <source>
        <dbReference type="Proteomes" id="UP000724149"/>
    </source>
</evidence>
<evidence type="ECO:0000256" key="9">
    <source>
        <dbReference type="ARBA" id="ARBA00023251"/>
    </source>
</evidence>
<keyword evidence="9" id="KW-0046">Antibiotic resistance</keyword>
<feature type="transmembrane region" description="Helical" evidence="10">
    <location>
        <begin position="190"/>
        <end position="213"/>
    </location>
</feature>
<feature type="transmembrane region" description="Helical" evidence="10">
    <location>
        <begin position="54"/>
        <end position="78"/>
    </location>
</feature>
<gene>
    <name evidence="11" type="ORF">H9X81_09125</name>
</gene>
<dbReference type="Pfam" id="PF01554">
    <property type="entry name" value="MatE"/>
    <property type="match status" value="2"/>
</dbReference>
<keyword evidence="12" id="KW-1185">Reference proteome</keyword>
<evidence type="ECO:0000256" key="2">
    <source>
        <dbReference type="ARBA" id="ARBA00008417"/>
    </source>
</evidence>
<keyword evidence="7 10" id="KW-1133">Transmembrane helix</keyword>
<feature type="transmembrane region" description="Helical" evidence="10">
    <location>
        <begin position="164"/>
        <end position="184"/>
    </location>
</feature>
<keyword evidence="6 10" id="KW-0812">Transmembrane</keyword>
<comment type="caution">
    <text evidence="11">The sequence shown here is derived from an EMBL/GenBank/DDBJ whole genome shotgun (WGS) entry which is preliminary data.</text>
</comment>
<evidence type="ECO:0000256" key="6">
    <source>
        <dbReference type="ARBA" id="ARBA00022692"/>
    </source>
</evidence>
<dbReference type="InterPro" id="IPR002528">
    <property type="entry name" value="MATE_fam"/>
</dbReference>
<dbReference type="Proteomes" id="UP000724149">
    <property type="component" value="Unassembled WGS sequence"/>
</dbReference>
<feature type="transmembrane region" description="Helical" evidence="10">
    <location>
        <begin position="270"/>
        <end position="298"/>
    </location>
</feature>
<reference evidence="11 12" key="1">
    <citation type="journal article" date="2021" name="Sci. Rep.">
        <title>The distribution of antibiotic resistance genes in chicken gut microbiota commensals.</title>
        <authorList>
            <person name="Juricova H."/>
            <person name="Matiasovicova J."/>
            <person name="Kubasova T."/>
            <person name="Cejkova D."/>
            <person name="Rychlik I."/>
        </authorList>
    </citation>
    <scope>NUCLEOTIDE SEQUENCE [LARGE SCALE GENOMIC DNA]</scope>
    <source>
        <strain evidence="11 12">An564</strain>
    </source>
</reference>
<keyword evidence="4" id="KW-0813">Transport</keyword>
<evidence type="ECO:0000256" key="3">
    <source>
        <dbReference type="ARBA" id="ARBA00022106"/>
    </source>
</evidence>
<protein>
    <recommendedName>
        <fullName evidence="3">Multidrug export protein MepA</fullName>
    </recommendedName>
</protein>
<evidence type="ECO:0000256" key="8">
    <source>
        <dbReference type="ARBA" id="ARBA00023136"/>
    </source>
</evidence>
<evidence type="ECO:0000313" key="11">
    <source>
        <dbReference type="EMBL" id="MBM6923846.1"/>
    </source>
</evidence>
<accession>A0ABS2GQG5</accession>
<evidence type="ECO:0000256" key="10">
    <source>
        <dbReference type="SAM" id="Phobius"/>
    </source>
</evidence>
<comment type="similarity">
    <text evidence="2">Belongs to the multi antimicrobial extrusion (MATE) (TC 2.A.66.1) family. MepA subfamily.</text>
</comment>
<dbReference type="InterPro" id="IPR045070">
    <property type="entry name" value="MATE_MepA-like"/>
</dbReference>
<feature type="transmembrane region" description="Helical" evidence="10">
    <location>
        <begin position="135"/>
        <end position="157"/>
    </location>
</feature>
<dbReference type="PANTHER" id="PTHR43823">
    <property type="entry name" value="SPORULATION PROTEIN YKVU"/>
    <property type="match status" value="1"/>
</dbReference>
<evidence type="ECO:0000256" key="4">
    <source>
        <dbReference type="ARBA" id="ARBA00022448"/>
    </source>
</evidence>
<evidence type="ECO:0000256" key="1">
    <source>
        <dbReference type="ARBA" id="ARBA00004651"/>
    </source>
</evidence>
<dbReference type="RefSeq" id="WP_204721439.1">
    <property type="nucleotide sequence ID" value="NZ_JACSNR010000008.1"/>
</dbReference>
<name>A0ABS2GQG5_9FIRM</name>
<feature type="transmembrane region" description="Helical" evidence="10">
    <location>
        <begin position="414"/>
        <end position="433"/>
    </location>
</feature>
<feature type="transmembrane region" description="Helical" evidence="10">
    <location>
        <begin position="90"/>
        <end position="115"/>
    </location>
</feature>
<sequence>MNTPGISREFSTGELLRFAAPSIVMMLFLSMYTIVDGFFISRYVGTAALSATNIVYPLIGFFLAVGIMFATGGSAVVASEMGRGEHQEASGHFTAVVLTAVAFSILAGVICLAFTDQVLAFLGAGADTWDHARQYITVLLCFMPMSMLQCLFQSFLVTAGRPGLGLGLTVGAGFANMVLDYVFIVPLGMGIAGAALATAIGYCIPALGGLRFFSRNRSGLRFIRPRWDFTVLLKSCANGASEMVTNLASSIITVIFNLILMAWIGTDGVAAITVIMYAQFLMVAFFMGFSIGVAPVFGFHYGAGNHQYLLRIRDHCIRFVLGASVVVCVVSFLSSGLIAVIFAPEGSLSAQLVNRGMRLFSLSFLFAGYNIFASALFTALSDGRTSALISFARTFFFILAGIWLMTTLLGLDGLWLAIPFAELVTAGLSFYMIRTRFLADAQKMDE</sequence>
<feature type="transmembrane region" description="Helical" evidence="10">
    <location>
        <begin position="15"/>
        <end position="34"/>
    </location>
</feature>
<dbReference type="CDD" id="cd13143">
    <property type="entry name" value="MATE_MepA_like"/>
    <property type="match status" value="1"/>
</dbReference>
<feature type="transmembrane region" description="Helical" evidence="10">
    <location>
        <begin position="387"/>
        <end position="408"/>
    </location>
</feature>